<gene>
    <name evidence="2" type="ORF">Vbra_19607</name>
</gene>
<dbReference type="VEuPathDB" id="CryptoDB:Vbra_19607"/>
<evidence type="ECO:0000256" key="1">
    <source>
        <dbReference type="SAM" id="MobiDB-lite"/>
    </source>
</evidence>
<feature type="compositionally biased region" description="Low complexity" evidence="1">
    <location>
        <begin position="208"/>
        <end position="219"/>
    </location>
</feature>
<sequence>MTSRGTQTDLRDAQTTGTSVADSESLVKVCSRGGVTSEVIVVLRSVLCSSPVVEYMLNSSLAKGATQTVTINHCKEAVELFIYLLNSMKQGDKWLKAAVSSVVCEDGGFELPETNPLSGLALLAMAEYYQVDMLVNTLLYELFAAPDRWSFAVACFVLRLKPTAHTMPAFPSEKIMSKLMAQIEEATKPHTDDDSDDDSDWGSGGAGAANTTTDTNTTPTWKHYCKQLPSDFVADLLEFAGKTTHSLKQQIPTPAVADSESDWTAPHHPITHHPAGRPRYGSYRPWVTPPTGPWAGGNGGWGSAWGAGGNGGGGYGYGGSAAAGGGGGWTRRNRRNGGR</sequence>
<name>A0A0G4H668_VITBC</name>
<dbReference type="AlphaFoldDB" id="A0A0G4H668"/>
<organism evidence="2 3">
    <name type="scientific">Vitrella brassicaformis (strain CCMP3155)</name>
    <dbReference type="NCBI Taxonomy" id="1169540"/>
    <lineage>
        <taxon>Eukaryota</taxon>
        <taxon>Sar</taxon>
        <taxon>Alveolata</taxon>
        <taxon>Colpodellida</taxon>
        <taxon>Vitrellaceae</taxon>
        <taxon>Vitrella</taxon>
    </lineage>
</organism>
<evidence type="ECO:0000313" key="2">
    <source>
        <dbReference type="EMBL" id="CEM39325.1"/>
    </source>
</evidence>
<dbReference type="Proteomes" id="UP000041254">
    <property type="component" value="Unassembled WGS sequence"/>
</dbReference>
<keyword evidence="3" id="KW-1185">Reference proteome</keyword>
<feature type="region of interest" description="Disordered" evidence="1">
    <location>
        <begin position="306"/>
        <end position="339"/>
    </location>
</feature>
<feature type="region of interest" description="Disordered" evidence="1">
    <location>
        <begin position="187"/>
        <end position="219"/>
    </location>
</feature>
<evidence type="ECO:0000313" key="3">
    <source>
        <dbReference type="Proteomes" id="UP000041254"/>
    </source>
</evidence>
<accession>A0A0G4H668</accession>
<feature type="compositionally biased region" description="Gly residues" evidence="1">
    <location>
        <begin position="306"/>
        <end position="329"/>
    </location>
</feature>
<protein>
    <recommendedName>
        <fullName evidence="4">BTB domain-containing protein</fullName>
    </recommendedName>
</protein>
<reference evidence="2 3" key="1">
    <citation type="submission" date="2014-11" db="EMBL/GenBank/DDBJ databases">
        <authorList>
            <person name="Zhu J."/>
            <person name="Qi W."/>
            <person name="Song R."/>
        </authorList>
    </citation>
    <scope>NUCLEOTIDE SEQUENCE [LARGE SCALE GENOMIC DNA]</scope>
</reference>
<proteinExistence type="predicted"/>
<dbReference type="InParanoid" id="A0A0G4H668"/>
<dbReference type="EMBL" id="CDMY01001036">
    <property type="protein sequence ID" value="CEM39325.1"/>
    <property type="molecule type" value="Genomic_DNA"/>
</dbReference>
<evidence type="ECO:0008006" key="4">
    <source>
        <dbReference type="Google" id="ProtNLM"/>
    </source>
</evidence>